<proteinExistence type="predicted"/>
<dbReference type="AlphaFoldDB" id="A0ABC8TB17"/>
<dbReference type="EMBL" id="CAUOFW020004636">
    <property type="protein sequence ID" value="CAK9166607.1"/>
    <property type="molecule type" value="Genomic_DNA"/>
</dbReference>
<reference evidence="1 2" key="1">
    <citation type="submission" date="2024-02" db="EMBL/GenBank/DDBJ databases">
        <authorList>
            <person name="Vignale AGUSTIN F."/>
            <person name="Sosa J E."/>
            <person name="Modenutti C."/>
        </authorList>
    </citation>
    <scope>NUCLEOTIDE SEQUENCE [LARGE SCALE GENOMIC DNA]</scope>
</reference>
<name>A0ABC8TB17_9AQUA</name>
<sequence>MQRKLSHILSIPMESAYQQKNQMMLQKPSALNCWIEDTCSMGVLIINADARLEHRVAMKFLTVVTVITRLRIPSTSSRNLDMISRAIRFNRSYAHCVALSKRFGKFASTVVYVWADISVELASYLMMIHLRSSIIAMAVASAGLVARRIFFIATDVVKS</sequence>
<evidence type="ECO:0000313" key="1">
    <source>
        <dbReference type="EMBL" id="CAK9166607.1"/>
    </source>
</evidence>
<organism evidence="1 2">
    <name type="scientific">Ilex paraguariensis</name>
    <name type="common">yerba mate</name>
    <dbReference type="NCBI Taxonomy" id="185542"/>
    <lineage>
        <taxon>Eukaryota</taxon>
        <taxon>Viridiplantae</taxon>
        <taxon>Streptophyta</taxon>
        <taxon>Embryophyta</taxon>
        <taxon>Tracheophyta</taxon>
        <taxon>Spermatophyta</taxon>
        <taxon>Magnoliopsida</taxon>
        <taxon>eudicotyledons</taxon>
        <taxon>Gunneridae</taxon>
        <taxon>Pentapetalae</taxon>
        <taxon>asterids</taxon>
        <taxon>campanulids</taxon>
        <taxon>Aquifoliales</taxon>
        <taxon>Aquifoliaceae</taxon>
        <taxon>Ilex</taxon>
    </lineage>
</organism>
<evidence type="ECO:0000313" key="2">
    <source>
        <dbReference type="Proteomes" id="UP001642360"/>
    </source>
</evidence>
<accession>A0ABC8TB17</accession>
<keyword evidence="2" id="KW-1185">Reference proteome</keyword>
<comment type="caution">
    <text evidence="1">The sequence shown here is derived from an EMBL/GenBank/DDBJ whole genome shotgun (WGS) entry which is preliminary data.</text>
</comment>
<gene>
    <name evidence="1" type="ORF">ILEXP_LOCUS35835</name>
</gene>
<protein>
    <submittedName>
        <fullName evidence="1">Uncharacterized protein</fullName>
    </submittedName>
</protein>
<dbReference type="Proteomes" id="UP001642360">
    <property type="component" value="Unassembled WGS sequence"/>
</dbReference>